<comment type="subcellular location">
    <subcellularLocation>
        <location evidence="1">Membrane</location>
        <topology evidence="1">Multi-pass membrane protein</topology>
    </subcellularLocation>
</comment>
<feature type="transmembrane region" description="Helical" evidence="6">
    <location>
        <begin position="49"/>
        <end position="73"/>
    </location>
</feature>
<keyword evidence="2 6" id="KW-0812">Transmembrane</keyword>
<dbReference type="GO" id="GO:0016020">
    <property type="term" value="C:membrane"/>
    <property type="evidence" value="ECO:0007669"/>
    <property type="project" value="UniProtKB-SubCell"/>
</dbReference>
<gene>
    <name evidence="8" type="ORF">dsat_1298</name>
</gene>
<evidence type="ECO:0000313" key="9">
    <source>
        <dbReference type="Proteomes" id="UP000014975"/>
    </source>
</evidence>
<evidence type="ECO:0000256" key="5">
    <source>
        <dbReference type="SAM" id="MobiDB-lite"/>
    </source>
</evidence>
<evidence type="ECO:0000259" key="7">
    <source>
        <dbReference type="Pfam" id="PF04932"/>
    </source>
</evidence>
<feature type="transmembrane region" description="Helical" evidence="6">
    <location>
        <begin position="420"/>
        <end position="439"/>
    </location>
</feature>
<dbReference type="OrthoDB" id="248421at2"/>
<feature type="transmembrane region" description="Helical" evidence="6">
    <location>
        <begin position="149"/>
        <end position="169"/>
    </location>
</feature>
<dbReference type="AlphaFoldDB" id="S7T1X1"/>
<feature type="transmembrane region" description="Helical" evidence="6">
    <location>
        <begin position="310"/>
        <end position="330"/>
    </location>
</feature>
<dbReference type="InterPro" id="IPR007016">
    <property type="entry name" value="O-antigen_ligase-rel_domated"/>
</dbReference>
<feature type="transmembrane region" description="Helical" evidence="6">
    <location>
        <begin position="221"/>
        <end position="238"/>
    </location>
</feature>
<comment type="caution">
    <text evidence="8">The sequence shown here is derived from an EMBL/GenBank/DDBJ whole genome shotgun (WGS) entry which is preliminary data.</text>
</comment>
<dbReference type="STRING" id="1121439.dsat_1298"/>
<keyword evidence="3 6" id="KW-1133">Transmembrane helix</keyword>
<organism evidence="8 9">
    <name type="scientific">Alkalidesulfovibrio alkalitolerans DSM 16529</name>
    <dbReference type="NCBI Taxonomy" id="1121439"/>
    <lineage>
        <taxon>Bacteria</taxon>
        <taxon>Pseudomonadati</taxon>
        <taxon>Thermodesulfobacteriota</taxon>
        <taxon>Desulfovibrionia</taxon>
        <taxon>Desulfovibrionales</taxon>
        <taxon>Desulfovibrionaceae</taxon>
        <taxon>Alkalidesulfovibrio</taxon>
    </lineage>
</organism>
<evidence type="ECO:0000256" key="4">
    <source>
        <dbReference type="ARBA" id="ARBA00023136"/>
    </source>
</evidence>
<sequence>MLPLMLVGYLFLLIFRPYEYWPVLGALRVERVYMLTFMAMAFFSKEKRFIPHPINGMVVVFTLCLLVSGIFAYRWSSASVLIEDYLKFVIFYFMVIISVRNERDFRLVLLSFLVIMLLYVGKSAWEFFVHDRYQFTMGIKRMSGIDRTYGAPNSFSASICYSLPFLWAMLRHGIESKWLRWALWGYGALAMVAIMYSGSRSGMVTALLFFLLVLASAKRKFMGLVVIGVLLIVAWDNMPESLQTRFVSTFVRGQATAGADDSAEGRMKGFLQGVDVFKKNPLFGIGPANFQHSWPGIDTGYNAHNVYGQLMGELGILGVLSFGGLVWVVYRTNKNIMRRVKTLVERLRESIAAQAPPGKSGQGKNAAQGMGAQPEETVWEEKRQAVEQHVRHLNLYFLISQAVIQTLILMLFKGWGDHNLYRYTWLWLAAVTVLGYHFFQQEAAQHEEA</sequence>
<feature type="transmembrane region" description="Helical" evidence="6">
    <location>
        <begin position="85"/>
        <end position="101"/>
    </location>
</feature>
<keyword evidence="9" id="KW-1185">Reference proteome</keyword>
<dbReference type="PANTHER" id="PTHR37422:SF13">
    <property type="entry name" value="LIPOPOLYSACCHARIDE BIOSYNTHESIS PROTEIN PA4999-RELATED"/>
    <property type="match status" value="1"/>
</dbReference>
<dbReference type="PATRIC" id="fig|1121439.3.peg.2682"/>
<name>S7T1X1_9BACT</name>
<feature type="domain" description="O-antigen ligase-related" evidence="7">
    <location>
        <begin position="188"/>
        <end position="322"/>
    </location>
</feature>
<dbReference type="RefSeq" id="WP_020887995.1">
    <property type="nucleotide sequence ID" value="NZ_ATHI01000031.1"/>
</dbReference>
<reference evidence="8 9" key="1">
    <citation type="journal article" date="2013" name="Genome Announc.">
        <title>Draft genome sequences for three mercury-methylating, sulfate-reducing bacteria.</title>
        <authorList>
            <person name="Brown S.D."/>
            <person name="Hurt R.A.Jr."/>
            <person name="Gilmour C.C."/>
            <person name="Elias D.A."/>
        </authorList>
    </citation>
    <scope>NUCLEOTIDE SEQUENCE [LARGE SCALE GENOMIC DNA]</scope>
    <source>
        <strain evidence="8 9">DSM 16529</strain>
    </source>
</reference>
<evidence type="ECO:0000256" key="6">
    <source>
        <dbReference type="SAM" id="Phobius"/>
    </source>
</evidence>
<dbReference type="Pfam" id="PF04932">
    <property type="entry name" value="Wzy_C"/>
    <property type="match status" value="1"/>
</dbReference>
<accession>S7T1X1</accession>
<keyword evidence="4 6" id="KW-0472">Membrane</keyword>
<evidence type="ECO:0000256" key="1">
    <source>
        <dbReference type="ARBA" id="ARBA00004141"/>
    </source>
</evidence>
<feature type="region of interest" description="Disordered" evidence="5">
    <location>
        <begin position="354"/>
        <end position="374"/>
    </location>
</feature>
<feature type="transmembrane region" description="Helical" evidence="6">
    <location>
        <begin position="107"/>
        <end position="128"/>
    </location>
</feature>
<dbReference type="EMBL" id="ATHI01000031">
    <property type="protein sequence ID" value="EPR30576.1"/>
    <property type="molecule type" value="Genomic_DNA"/>
</dbReference>
<evidence type="ECO:0000256" key="2">
    <source>
        <dbReference type="ARBA" id="ARBA00022692"/>
    </source>
</evidence>
<dbReference type="PANTHER" id="PTHR37422">
    <property type="entry name" value="TEICHURONIC ACID BIOSYNTHESIS PROTEIN TUAE"/>
    <property type="match status" value="1"/>
</dbReference>
<feature type="transmembrane region" description="Helical" evidence="6">
    <location>
        <begin position="181"/>
        <end position="214"/>
    </location>
</feature>
<evidence type="ECO:0000313" key="8">
    <source>
        <dbReference type="EMBL" id="EPR30576.1"/>
    </source>
</evidence>
<evidence type="ECO:0000256" key="3">
    <source>
        <dbReference type="ARBA" id="ARBA00022989"/>
    </source>
</evidence>
<dbReference type="Proteomes" id="UP000014975">
    <property type="component" value="Unassembled WGS sequence"/>
</dbReference>
<dbReference type="InterPro" id="IPR051533">
    <property type="entry name" value="WaaL-like"/>
</dbReference>
<protein>
    <recommendedName>
        <fullName evidence="7">O-antigen ligase-related domain-containing protein</fullName>
    </recommendedName>
</protein>
<proteinExistence type="predicted"/>
<feature type="transmembrane region" description="Helical" evidence="6">
    <location>
        <begin position="393"/>
        <end position="414"/>
    </location>
</feature>
<dbReference type="eggNOG" id="COG3307">
    <property type="taxonomic scope" value="Bacteria"/>
</dbReference>